<evidence type="ECO:0000313" key="4">
    <source>
        <dbReference type="Proteomes" id="UP001140172"/>
    </source>
</evidence>
<dbReference type="OrthoDB" id="5598695at2759"/>
<keyword evidence="4" id="KW-1185">Reference proteome</keyword>
<feature type="domain" description="SWIRM" evidence="2">
    <location>
        <begin position="135"/>
        <end position="232"/>
    </location>
</feature>
<dbReference type="GO" id="GO:0003713">
    <property type="term" value="F:transcription coactivator activity"/>
    <property type="evidence" value="ECO:0007669"/>
    <property type="project" value="TreeGrafter"/>
</dbReference>
<evidence type="ECO:0000313" key="3">
    <source>
        <dbReference type="EMBL" id="KAJ2778706.1"/>
    </source>
</evidence>
<protein>
    <recommendedName>
        <fullName evidence="2">SWIRM domain-containing protein</fullName>
    </recommendedName>
</protein>
<evidence type="ECO:0000259" key="2">
    <source>
        <dbReference type="PROSITE" id="PS50934"/>
    </source>
</evidence>
<dbReference type="GO" id="GO:0005634">
    <property type="term" value="C:nucleus"/>
    <property type="evidence" value="ECO:0007669"/>
    <property type="project" value="TreeGrafter"/>
</dbReference>
<proteinExistence type="predicted"/>
<dbReference type="Proteomes" id="UP001140172">
    <property type="component" value="Unassembled WGS sequence"/>
</dbReference>
<gene>
    <name evidence="3" type="ORF">GGI15_004095</name>
</gene>
<organism evidence="3 4">
    <name type="scientific">Coemansia interrupta</name>
    <dbReference type="NCBI Taxonomy" id="1126814"/>
    <lineage>
        <taxon>Eukaryota</taxon>
        <taxon>Fungi</taxon>
        <taxon>Fungi incertae sedis</taxon>
        <taxon>Zoopagomycota</taxon>
        <taxon>Kickxellomycotina</taxon>
        <taxon>Kickxellomycetes</taxon>
        <taxon>Kickxellales</taxon>
        <taxon>Kickxellaceae</taxon>
        <taxon>Coemansia</taxon>
    </lineage>
</organism>
<dbReference type="EMBL" id="JANBUM010000336">
    <property type="protein sequence ID" value="KAJ2778706.1"/>
    <property type="molecule type" value="Genomic_DNA"/>
</dbReference>
<dbReference type="AlphaFoldDB" id="A0A9W8HAS8"/>
<dbReference type="InterPro" id="IPR007526">
    <property type="entry name" value="SWIRM"/>
</dbReference>
<comment type="caution">
    <text evidence="3">The sequence shown here is derived from an EMBL/GenBank/DDBJ whole genome shotgun (WGS) entry which is preliminary data.</text>
</comment>
<dbReference type="GO" id="GO:0006357">
    <property type="term" value="P:regulation of transcription by RNA polymerase II"/>
    <property type="evidence" value="ECO:0007669"/>
    <property type="project" value="TreeGrafter"/>
</dbReference>
<dbReference type="Gene3D" id="1.10.10.10">
    <property type="entry name" value="Winged helix-like DNA-binding domain superfamily/Winged helix DNA-binding domain"/>
    <property type="match status" value="1"/>
</dbReference>
<feature type="compositionally biased region" description="Polar residues" evidence="1">
    <location>
        <begin position="32"/>
        <end position="43"/>
    </location>
</feature>
<dbReference type="FunFam" id="1.10.10.10:FF:000087">
    <property type="entry name" value="Transcriptional adapter 2"/>
    <property type="match status" value="1"/>
</dbReference>
<dbReference type="PROSITE" id="PS50934">
    <property type="entry name" value="SWIRM"/>
    <property type="match status" value="1"/>
</dbReference>
<dbReference type="InterPro" id="IPR009057">
    <property type="entry name" value="Homeodomain-like_sf"/>
</dbReference>
<dbReference type="SUPFAM" id="SSF46689">
    <property type="entry name" value="Homeodomain-like"/>
    <property type="match status" value="1"/>
</dbReference>
<dbReference type="GO" id="GO:0070461">
    <property type="term" value="C:SAGA-type complex"/>
    <property type="evidence" value="ECO:0007669"/>
    <property type="project" value="TreeGrafter"/>
</dbReference>
<evidence type="ECO:0000256" key="1">
    <source>
        <dbReference type="SAM" id="MobiDB-lite"/>
    </source>
</evidence>
<dbReference type="InterPro" id="IPR036388">
    <property type="entry name" value="WH-like_DNA-bd_sf"/>
</dbReference>
<sequence length="233" mass="26391">MSFIDDYIRDPTGYSRALNNHRATQYYRRSSDPNTTQSPTALPSVTPALPTFEINVMRGVSPDAAQLESQRKNLEAVFNRIFVQHAAKPALPSRPRPNPAPMPMKVPATPAADDMAGLEEFSDITRMKPSVSTCNVRWAKAPPMDISQYPLAQTLSPAEQECCSNLRLLPKQYIEVKHTLIRAGRTYPRGTFKKRDAQKLCRIDVNKTSKVFEWFVKLNWIPNTLCRNLNKIC</sequence>
<accession>A0A9W8HAS8</accession>
<dbReference type="GO" id="GO:0003682">
    <property type="term" value="F:chromatin binding"/>
    <property type="evidence" value="ECO:0007669"/>
    <property type="project" value="TreeGrafter"/>
</dbReference>
<dbReference type="PANTHER" id="PTHR12374:SF20">
    <property type="entry name" value="TRANSCRIPTIONAL ADAPTER 2-ALPHA"/>
    <property type="match status" value="1"/>
</dbReference>
<name>A0A9W8HAS8_9FUNG</name>
<dbReference type="PANTHER" id="PTHR12374">
    <property type="entry name" value="TRANSCRIPTIONAL ADAPTOR 2 ADA2 -RELATED"/>
    <property type="match status" value="1"/>
</dbReference>
<feature type="region of interest" description="Disordered" evidence="1">
    <location>
        <begin position="27"/>
        <end position="46"/>
    </location>
</feature>
<reference evidence="3" key="1">
    <citation type="submission" date="2022-07" db="EMBL/GenBank/DDBJ databases">
        <title>Phylogenomic reconstructions and comparative analyses of Kickxellomycotina fungi.</title>
        <authorList>
            <person name="Reynolds N.K."/>
            <person name="Stajich J.E."/>
            <person name="Barry K."/>
            <person name="Grigoriev I.V."/>
            <person name="Crous P."/>
            <person name="Smith M.E."/>
        </authorList>
    </citation>
    <scope>NUCLEOTIDE SEQUENCE</scope>
    <source>
        <strain evidence="3">BCRC 34489</strain>
    </source>
</reference>
<dbReference type="Pfam" id="PF04433">
    <property type="entry name" value="SWIRM"/>
    <property type="match status" value="1"/>
</dbReference>
<dbReference type="GO" id="GO:0006338">
    <property type="term" value="P:chromatin remodeling"/>
    <property type="evidence" value="ECO:0007669"/>
    <property type="project" value="TreeGrafter"/>
</dbReference>